<evidence type="ECO:0008006" key="18">
    <source>
        <dbReference type="Google" id="ProtNLM"/>
    </source>
</evidence>
<dbReference type="PANTHER" id="PTHR24223">
    <property type="entry name" value="ATP-BINDING CASSETTE SUB-FAMILY C"/>
    <property type="match status" value="1"/>
</dbReference>
<dbReference type="PROSITE" id="PS50893">
    <property type="entry name" value="ABC_TRANSPORTER_2"/>
    <property type="match status" value="2"/>
</dbReference>
<evidence type="ECO:0000256" key="6">
    <source>
        <dbReference type="ARBA" id="ARBA00022737"/>
    </source>
</evidence>
<feature type="transmembrane region" description="Helical" evidence="13">
    <location>
        <begin position="447"/>
        <end position="466"/>
    </location>
</feature>
<evidence type="ECO:0000256" key="3">
    <source>
        <dbReference type="ARBA" id="ARBA00022448"/>
    </source>
</evidence>
<reference evidence="16" key="1">
    <citation type="submission" date="2023-03" db="EMBL/GenBank/DDBJ databases">
        <title>Mating type loci evolution in Malassezia.</title>
        <authorList>
            <person name="Coelho M.A."/>
        </authorList>
    </citation>
    <scope>NUCLEOTIDE SEQUENCE</scope>
    <source>
        <strain evidence="16">CBS 11721</strain>
    </source>
</reference>
<keyword evidence="4" id="KW-0926">Vacuole</keyword>
<feature type="domain" description="ABC transmembrane type-1" evidence="15">
    <location>
        <begin position="956"/>
        <end position="1242"/>
    </location>
</feature>
<dbReference type="Pfam" id="PF24357">
    <property type="entry name" value="TMD0_ABC"/>
    <property type="match status" value="1"/>
</dbReference>
<evidence type="ECO:0000259" key="15">
    <source>
        <dbReference type="PROSITE" id="PS50929"/>
    </source>
</evidence>
<evidence type="ECO:0000256" key="10">
    <source>
        <dbReference type="ARBA" id="ARBA00022989"/>
    </source>
</evidence>
<dbReference type="InterPro" id="IPR003593">
    <property type="entry name" value="AAA+_ATPase"/>
</dbReference>
<dbReference type="FunFam" id="1.20.1560.10:FF:000020">
    <property type="entry name" value="ABC metal ion transporter"/>
    <property type="match status" value="1"/>
</dbReference>
<evidence type="ECO:0000256" key="13">
    <source>
        <dbReference type="SAM" id="Phobius"/>
    </source>
</evidence>
<evidence type="ECO:0000256" key="1">
    <source>
        <dbReference type="ARBA" id="ARBA00004128"/>
    </source>
</evidence>
<dbReference type="GO" id="GO:0005524">
    <property type="term" value="F:ATP binding"/>
    <property type="evidence" value="ECO:0007669"/>
    <property type="project" value="UniProtKB-KW"/>
</dbReference>
<keyword evidence="10 13" id="KW-1133">Transmembrane helix</keyword>
<evidence type="ECO:0000259" key="14">
    <source>
        <dbReference type="PROSITE" id="PS50893"/>
    </source>
</evidence>
<dbReference type="CDD" id="cd03250">
    <property type="entry name" value="ABCC_MRP_domain1"/>
    <property type="match status" value="1"/>
</dbReference>
<name>A0AAF0EWZ8_9BASI</name>
<dbReference type="Gene3D" id="3.40.50.300">
    <property type="entry name" value="P-loop containing nucleotide triphosphate hydrolases"/>
    <property type="match status" value="2"/>
</dbReference>
<dbReference type="FunFam" id="3.40.50.300:FF:000565">
    <property type="entry name" value="ABC bile acid transporter"/>
    <property type="match status" value="1"/>
</dbReference>
<dbReference type="InterPro" id="IPR017871">
    <property type="entry name" value="ABC_transporter-like_CS"/>
</dbReference>
<feature type="domain" description="ABC transporter" evidence="14">
    <location>
        <begin position="1279"/>
        <end position="1512"/>
    </location>
</feature>
<dbReference type="PROSITE" id="PS50929">
    <property type="entry name" value="ABC_TM1F"/>
    <property type="match status" value="2"/>
</dbReference>
<proteinExistence type="inferred from homology"/>
<feature type="transmembrane region" description="Helical" evidence="13">
    <location>
        <begin position="95"/>
        <end position="116"/>
    </location>
</feature>
<dbReference type="SUPFAM" id="SSF90123">
    <property type="entry name" value="ABC transporter transmembrane region"/>
    <property type="match status" value="2"/>
</dbReference>
<dbReference type="InterPro" id="IPR036640">
    <property type="entry name" value="ABC1_TM_sf"/>
</dbReference>
<dbReference type="InterPro" id="IPR056227">
    <property type="entry name" value="TMD0_ABC"/>
</dbReference>
<dbReference type="GO" id="GO:0000329">
    <property type="term" value="C:fungal-type vacuole membrane"/>
    <property type="evidence" value="ECO:0007669"/>
    <property type="project" value="UniProtKB-ARBA"/>
</dbReference>
<feature type="transmembrane region" description="Helical" evidence="13">
    <location>
        <begin position="371"/>
        <end position="388"/>
    </location>
</feature>
<keyword evidence="5 13" id="KW-0812">Transmembrane</keyword>
<dbReference type="Gene3D" id="1.20.1560.10">
    <property type="entry name" value="ABC transporter type 1, transmembrane domain"/>
    <property type="match status" value="2"/>
</dbReference>
<dbReference type="EMBL" id="CP119880">
    <property type="protein sequence ID" value="WFD36272.1"/>
    <property type="molecule type" value="Genomic_DNA"/>
</dbReference>
<dbReference type="FunFam" id="1.20.1560.10:FF:000010">
    <property type="entry name" value="Multidrug resistance-associated ABC transporter"/>
    <property type="match status" value="1"/>
</dbReference>
<evidence type="ECO:0000256" key="8">
    <source>
        <dbReference type="ARBA" id="ARBA00022840"/>
    </source>
</evidence>
<evidence type="ECO:0000256" key="12">
    <source>
        <dbReference type="SAM" id="MobiDB-lite"/>
    </source>
</evidence>
<dbReference type="InterPro" id="IPR027417">
    <property type="entry name" value="P-loop_NTPase"/>
</dbReference>
<keyword evidence="3" id="KW-0813">Transport</keyword>
<feature type="transmembrane region" description="Helical" evidence="13">
    <location>
        <begin position="559"/>
        <end position="582"/>
    </location>
</feature>
<dbReference type="PROSITE" id="PS00211">
    <property type="entry name" value="ABC_TRANSPORTER_1"/>
    <property type="match status" value="1"/>
</dbReference>
<feature type="region of interest" description="Disordered" evidence="12">
    <location>
        <begin position="891"/>
        <end position="910"/>
    </location>
</feature>
<feature type="transmembrane region" description="Helical" evidence="13">
    <location>
        <begin position="53"/>
        <end position="74"/>
    </location>
</feature>
<keyword evidence="17" id="KW-1185">Reference proteome</keyword>
<protein>
    <recommendedName>
        <fullName evidence="18">Metal resistance protein YCF1</fullName>
    </recommendedName>
</protein>
<comment type="subcellular location">
    <subcellularLocation>
        <location evidence="1">Vacuole membrane</location>
        <topology evidence="1">Multi-pass membrane protein</topology>
    </subcellularLocation>
</comment>
<organism evidence="16 17">
    <name type="scientific">Malassezia cuniculi</name>
    <dbReference type="NCBI Taxonomy" id="948313"/>
    <lineage>
        <taxon>Eukaryota</taxon>
        <taxon>Fungi</taxon>
        <taxon>Dikarya</taxon>
        <taxon>Basidiomycota</taxon>
        <taxon>Ustilaginomycotina</taxon>
        <taxon>Malasseziomycetes</taxon>
        <taxon>Malasseziales</taxon>
        <taxon>Malasseziaceae</taxon>
        <taxon>Malassezia</taxon>
    </lineage>
</organism>
<feature type="transmembrane region" description="Helical" evidence="13">
    <location>
        <begin position="949"/>
        <end position="969"/>
    </location>
</feature>
<evidence type="ECO:0000256" key="9">
    <source>
        <dbReference type="ARBA" id="ARBA00022967"/>
    </source>
</evidence>
<evidence type="ECO:0000256" key="2">
    <source>
        <dbReference type="ARBA" id="ARBA00009726"/>
    </source>
</evidence>
<evidence type="ECO:0000256" key="5">
    <source>
        <dbReference type="ARBA" id="ARBA00022692"/>
    </source>
</evidence>
<evidence type="ECO:0000256" key="7">
    <source>
        <dbReference type="ARBA" id="ARBA00022741"/>
    </source>
</evidence>
<comment type="similarity">
    <text evidence="2">Belongs to the ABC transporter superfamily. ABCC family. Conjugate transporter (TC 3.A.1.208) subfamily.</text>
</comment>
<keyword evidence="9" id="KW-1278">Translocase</keyword>
<dbReference type="Proteomes" id="UP001219933">
    <property type="component" value="Chromosome 4"/>
</dbReference>
<feature type="transmembrane region" description="Helical" evidence="13">
    <location>
        <begin position="186"/>
        <end position="208"/>
    </location>
</feature>
<evidence type="ECO:0000313" key="16">
    <source>
        <dbReference type="EMBL" id="WFD36272.1"/>
    </source>
</evidence>
<dbReference type="Pfam" id="PF00005">
    <property type="entry name" value="ABC_tran"/>
    <property type="match status" value="2"/>
</dbReference>
<feature type="domain" description="ABC transporter" evidence="14">
    <location>
        <begin position="658"/>
        <end position="883"/>
    </location>
</feature>
<keyword evidence="11 13" id="KW-0472">Membrane</keyword>
<evidence type="ECO:0000256" key="4">
    <source>
        <dbReference type="ARBA" id="ARBA00022554"/>
    </source>
</evidence>
<feature type="transmembrane region" description="Helical" evidence="13">
    <location>
        <begin position="1000"/>
        <end position="1025"/>
    </location>
</feature>
<sequence length="1525" mass="169209">MPVWLADAPHVAYNVHGYIATAVSACRVCDDIEGWGPASPLRLYDLTPCFQAVMLWFVPAVLFLLMACFSVRELRTMPVVERDYESNSRLREKDGVNFAIALLALVELAALAIIHVDEATPLTSSIQLAIQAFMVATYVVCGALQHMNHRRARRGSDAAQLFWLMHLFSVPIRLRTMLSSTSPGLLTMVVILVPFVMRGVLAAIAFVLESADIEVEGAIALGQEDEEDGQVVPTETDAALAVAPESPFDTANLISRLSFSWMQPLMSLGSVKFLTEADMWALPHGDDAESLGNRFQHVWHEYASNPIKCASCAMRFWFTLFRAYGRPFMVAAAYKMVQDALAFTTPQVLRMLLAFVQEWQDPNTTRTMTSLEGYALSVLLFIVALVQVSCLHQYFQLVAVTGMHARSGVISAIFRKSLLLTSEERSKRAAGDVVNLMSVDANRLPDFLMYAHILWSAVFQICLAFISLYRLLGWSAFVGVAIMFVSLPLNMYLAQYMRNLSAKQMKIKDRRSQLMNEIILNIKSIKLFSWESAFRERVSAVRNDEELPILRMIGYASSLFNFFWSAIPFLVSLGTFITFAIVSDTPLTADIAFPALALYQLLNFPLTMLAGIVSMLLQTQVSAERLGDFLDADELATDAVSRGTVDEAPVVDGKRQLVRLDKASFSWSDSQSPTLSELDLTVHEGELVAVLGRVGDGKSSLLSAIMGDMNRTAGTLNVNGRTALFSQGGWCMGSSVRDNILFGRVYDEEHYKKCIFACALQHDLEILPDGDQTEIGERGVSLSGGQRARVALARACYAAADIYLLDDPLAAVDAHVGAHIWTHVLGPSGMLASRTRILSLNAVSYLAQCDTIITLRNGHLIEERGTFDELMARRGDVYNLIQGLGRTVDEAPKTDKSYKPQKIRRPRELERDELRADQLRQLRDSTKPSEKQQQGQVKWQVYEKYAESASIWGVSLYIAMQFVTLFVSISKDVVLKQWSAANTNPNGRSMESISRLYLTLYSLAGFGEAIGFCIMPLILFTWLVIASSRRIHDTLFNNVIHYPLQWFESVPSGRLLNLFSRDVSVMDEVLPRVIHAMIRSSAAVVGVLGVIAYSVPLFLIALVPLIYAYRAVMRYYLATSRELRRLDATSKAPIFTWFQESLAGLSSIRAYGQVQSFTDAFETRIDRNQMCYFPSVTVNRWLAFRVELIAGLVVLGSSMMAVYIATTSDRMSSGLLGLLLSQVLNTTQRLNWAVRSASEVEQNIVSIERIMSYSDLPQEAAYDVAATDPGSSWPREGRIEFQGYSARYRDDLDLVLRDLSFTIQPGERIGVVGRTGAGKSSLTLALFRILEAASGRILVDGVDTSTLGLHQLRSSIAIIPQDAQLWLGTLRQNIDPLNEHDDELLIKVLRQSNLGALVDSRADVLDMNVAEGGANFSAGQRQLICIARALVRSARILVLDEATSSIDLETDDSIQRIVRSEFKGTTITIAHRLNTILDSTRVLVLGDGKVLEFDTPTNLLKRDDSVFTSMARDAGLVSAIQAARK</sequence>
<feature type="transmembrane region" description="Helical" evidence="13">
    <location>
        <begin position="597"/>
        <end position="617"/>
    </location>
</feature>
<dbReference type="GO" id="GO:0016887">
    <property type="term" value="F:ATP hydrolysis activity"/>
    <property type="evidence" value="ECO:0007669"/>
    <property type="project" value="InterPro"/>
</dbReference>
<dbReference type="GO" id="GO:0140359">
    <property type="term" value="F:ABC-type transporter activity"/>
    <property type="evidence" value="ECO:0007669"/>
    <property type="project" value="InterPro"/>
</dbReference>
<dbReference type="InterPro" id="IPR011527">
    <property type="entry name" value="ABC1_TM_dom"/>
</dbReference>
<dbReference type="FunFam" id="3.40.50.300:FF:000450">
    <property type="entry name" value="ABC transporter C family member 2"/>
    <property type="match status" value="1"/>
</dbReference>
<dbReference type="SMART" id="SM00382">
    <property type="entry name" value="AAA"/>
    <property type="match status" value="2"/>
</dbReference>
<dbReference type="SUPFAM" id="SSF52540">
    <property type="entry name" value="P-loop containing nucleoside triphosphate hydrolases"/>
    <property type="match status" value="2"/>
</dbReference>
<dbReference type="InterPro" id="IPR050173">
    <property type="entry name" value="ABC_transporter_C-like"/>
</dbReference>
<dbReference type="CDD" id="cd03244">
    <property type="entry name" value="ABCC_MRP_domain2"/>
    <property type="match status" value="1"/>
</dbReference>
<keyword evidence="8" id="KW-0067">ATP-binding</keyword>
<evidence type="ECO:0000256" key="11">
    <source>
        <dbReference type="ARBA" id="ARBA00023136"/>
    </source>
</evidence>
<feature type="transmembrane region" description="Helical" evidence="13">
    <location>
        <begin position="1082"/>
        <end position="1107"/>
    </location>
</feature>
<accession>A0AAF0EWZ8</accession>
<feature type="transmembrane region" description="Helical" evidence="13">
    <location>
        <begin position="472"/>
        <end position="493"/>
    </location>
</feature>
<keyword evidence="6" id="KW-0677">Repeat</keyword>
<feature type="transmembrane region" description="Helical" evidence="13">
    <location>
        <begin position="128"/>
        <end position="146"/>
    </location>
</feature>
<dbReference type="PANTHER" id="PTHR24223:SF443">
    <property type="entry name" value="MULTIDRUG-RESISTANCE LIKE PROTEIN 1, ISOFORM I"/>
    <property type="match status" value="1"/>
</dbReference>
<gene>
    <name evidence="16" type="ORF">MCUN1_003150</name>
</gene>
<dbReference type="InterPro" id="IPR003439">
    <property type="entry name" value="ABC_transporter-like_ATP-bd"/>
</dbReference>
<dbReference type="Pfam" id="PF00664">
    <property type="entry name" value="ABC_membrane"/>
    <property type="match status" value="2"/>
</dbReference>
<dbReference type="CDD" id="cd18595">
    <property type="entry name" value="ABC_6TM_MRP1_2_3_6_D1_like"/>
    <property type="match status" value="1"/>
</dbReference>
<feature type="domain" description="ABC transmembrane type-1" evidence="15">
    <location>
        <begin position="330"/>
        <end position="618"/>
    </location>
</feature>
<evidence type="ECO:0000313" key="17">
    <source>
        <dbReference type="Proteomes" id="UP001219933"/>
    </source>
</evidence>
<keyword evidence="7" id="KW-0547">Nucleotide-binding</keyword>